<dbReference type="InterPro" id="IPR003615">
    <property type="entry name" value="HNH_nuc"/>
</dbReference>
<keyword evidence="3" id="KW-0378">Hydrolase</keyword>
<dbReference type="OrthoDB" id="6757at10239"/>
<dbReference type="PANTHER" id="PTHR33877">
    <property type="entry name" value="SLL1193 PROTEIN"/>
    <property type="match status" value="1"/>
</dbReference>
<evidence type="ECO:0000256" key="1">
    <source>
        <dbReference type="SAM" id="MobiDB-lite"/>
    </source>
</evidence>
<dbReference type="GO" id="GO:0004519">
    <property type="term" value="F:endonuclease activity"/>
    <property type="evidence" value="ECO:0007669"/>
    <property type="project" value="UniProtKB-KW"/>
</dbReference>
<dbReference type="Pfam" id="PF01844">
    <property type="entry name" value="HNH"/>
    <property type="match status" value="1"/>
</dbReference>
<evidence type="ECO:0000313" key="3">
    <source>
        <dbReference type="EMBL" id="AON97356.1"/>
    </source>
</evidence>
<keyword evidence="4" id="KW-1185">Reference proteome</keyword>
<dbReference type="EMBL" id="KX557279">
    <property type="protein sequence ID" value="AON97356.1"/>
    <property type="molecule type" value="Genomic_DNA"/>
</dbReference>
<feature type="domain" description="HNH" evidence="2">
    <location>
        <begin position="179"/>
        <end position="227"/>
    </location>
</feature>
<name>A0A1C9EHU5_9CAUD</name>
<accession>A0A1C9EHU5</accession>
<dbReference type="KEGG" id="vg:29056510"/>
<dbReference type="Gene3D" id="1.10.30.50">
    <property type="match status" value="1"/>
</dbReference>
<dbReference type="RefSeq" id="YP_009289872.1">
    <property type="nucleotide sequence ID" value="NC_031099.1"/>
</dbReference>
<feature type="compositionally biased region" description="Gly residues" evidence="1">
    <location>
        <begin position="366"/>
        <end position="382"/>
    </location>
</feature>
<keyword evidence="3" id="KW-0540">Nuclease</keyword>
<evidence type="ECO:0000259" key="2">
    <source>
        <dbReference type="Pfam" id="PF01844"/>
    </source>
</evidence>
<dbReference type="GO" id="GO:0008270">
    <property type="term" value="F:zinc ion binding"/>
    <property type="evidence" value="ECO:0007669"/>
    <property type="project" value="InterPro"/>
</dbReference>
<feature type="compositionally biased region" description="Basic and acidic residues" evidence="1">
    <location>
        <begin position="461"/>
        <end position="480"/>
    </location>
</feature>
<dbReference type="CDD" id="cd00085">
    <property type="entry name" value="HNHc"/>
    <property type="match status" value="1"/>
</dbReference>
<keyword evidence="3" id="KW-0255">Endonuclease</keyword>
<reference evidence="4" key="1">
    <citation type="submission" date="2016-07" db="EMBL/GenBank/DDBJ databases">
        <authorList>
            <person name="Florea S."/>
            <person name="Webb J.S."/>
            <person name="Jaromczyk J."/>
            <person name="Schardl C.L."/>
        </authorList>
    </citation>
    <scope>NUCLEOTIDE SEQUENCE [LARGE SCALE GENOMIC DNA]</scope>
</reference>
<feature type="compositionally biased region" description="Low complexity" evidence="1">
    <location>
        <begin position="273"/>
        <end position="283"/>
    </location>
</feature>
<dbReference type="GeneID" id="29056510"/>
<dbReference type="Proteomes" id="UP000203073">
    <property type="component" value="Segment"/>
</dbReference>
<dbReference type="PANTHER" id="PTHR33877:SF2">
    <property type="entry name" value="OS07G0170200 PROTEIN"/>
    <property type="match status" value="1"/>
</dbReference>
<gene>
    <name evidence="3" type="primary">63</name>
    <name evidence="3" type="ORF">SEA_HEDWIG_63</name>
</gene>
<protein>
    <submittedName>
        <fullName evidence="3">HNH endonuclease</fullName>
    </submittedName>
</protein>
<dbReference type="GO" id="GO:0003676">
    <property type="term" value="F:nucleic acid binding"/>
    <property type="evidence" value="ECO:0007669"/>
    <property type="project" value="InterPro"/>
</dbReference>
<dbReference type="InterPro" id="IPR002711">
    <property type="entry name" value="HNH"/>
</dbReference>
<organism evidence="3 4">
    <name type="scientific">Gordonia phage Hedwig</name>
    <dbReference type="NCBI Taxonomy" id="1887648"/>
    <lineage>
        <taxon>Viruses</taxon>
        <taxon>Duplodnaviria</taxon>
        <taxon>Heunggongvirae</taxon>
        <taxon>Uroviricota</taxon>
        <taxon>Caudoviricetes</taxon>
        <taxon>Hedwigvirus</taxon>
        <taxon>Hedwigvirus hedwig</taxon>
    </lineage>
</organism>
<proteinExistence type="predicted"/>
<evidence type="ECO:0000313" key="4">
    <source>
        <dbReference type="Proteomes" id="UP000203073"/>
    </source>
</evidence>
<feature type="region of interest" description="Disordered" evidence="1">
    <location>
        <begin position="224"/>
        <end position="480"/>
    </location>
</feature>
<feature type="compositionally biased region" description="Basic and acidic residues" evidence="1">
    <location>
        <begin position="334"/>
        <end position="348"/>
    </location>
</feature>
<dbReference type="InterPro" id="IPR052892">
    <property type="entry name" value="NA-targeting_endonuclease"/>
</dbReference>
<feature type="compositionally biased region" description="Basic residues" evidence="1">
    <location>
        <begin position="398"/>
        <end position="409"/>
    </location>
</feature>
<sequence length="480" mass="51371">MSMPAQSRAPPRHPSEAPCWCVCVESECPLPFFQVDDQLPANRKVRQLVETALEGHIEGMAAGFLWTLAGAQCQSVGTDGIVSRADLVRLVLNASLADHLAALLVETGLWHRPGHDCDRCPPVAEGNYLFHDWFAMRYTPADQVRVNRVKRQELKDPALIAQVWARDCLDPADPTIGGCRYCRATVKRKDTRSEKRPHLDHVDPRKAAGIRNVVLACQECNQRKGNRTPQEAGMTLLPPWRPEQPTADEDRTGNGGPVPTERRGDAGPSGAGSSRTSQRTSTTDAVGTPGFAGPASTAHGEPGRPQGRRSGTGDDAGPPAGSSRPDEPAAPATPDRRPPADHPPDHSETTLVPPGNQPVRAVPRGRGPGQGQGQGWGLGTGDSSGHPQPTTPAEPRPGKSRRRRRRSRSRSQDSPPSSAGDQSPSLDAGAPPPGVQAPAGGFGSPFHAWRGPPSQVTETDCPTHHLPDPCWKCGRENEDQ</sequence>